<gene>
    <name evidence="3" type="ORF">KTT_41320</name>
</gene>
<evidence type="ECO:0000259" key="2">
    <source>
        <dbReference type="Pfam" id="PF13472"/>
    </source>
</evidence>
<evidence type="ECO:0000313" key="3">
    <source>
        <dbReference type="EMBL" id="GCE14273.1"/>
    </source>
</evidence>
<dbReference type="SUPFAM" id="SSF52266">
    <property type="entry name" value="SGNH hydrolase"/>
    <property type="match status" value="1"/>
</dbReference>
<feature type="domain" description="SGNH hydrolase-type esterase" evidence="2">
    <location>
        <begin position="61"/>
        <end position="236"/>
    </location>
</feature>
<evidence type="ECO:0000313" key="4">
    <source>
        <dbReference type="Proteomes" id="UP000287352"/>
    </source>
</evidence>
<accession>A0A402A546</accession>
<feature type="chain" id="PRO_5019267074" evidence="1">
    <location>
        <begin position="28"/>
        <end position="251"/>
    </location>
</feature>
<name>A0A402A546_9CHLR</name>
<evidence type="ECO:0000256" key="1">
    <source>
        <dbReference type="SAM" id="SignalP"/>
    </source>
</evidence>
<dbReference type="PANTHER" id="PTHR30383:SF5">
    <property type="entry name" value="SGNH HYDROLASE-TYPE ESTERASE DOMAIN-CONTAINING PROTEIN"/>
    <property type="match status" value="1"/>
</dbReference>
<reference evidence="4" key="1">
    <citation type="submission" date="2018-12" db="EMBL/GenBank/DDBJ databases">
        <title>Tengunoibacter tsumagoiensis gen. nov., sp. nov., Dictyobacter kobayashii sp. nov., D. alpinus sp. nov., and D. joshuensis sp. nov. and description of Dictyobacteraceae fam. nov. within the order Ktedonobacterales isolated from Tengu-no-mugimeshi.</title>
        <authorList>
            <person name="Wang C.M."/>
            <person name="Zheng Y."/>
            <person name="Sakai Y."/>
            <person name="Toyoda A."/>
            <person name="Minakuchi Y."/>
            <person name="Abe K."/>
            <person name="Yokota A."/>
            <person name="Yabe S."/>
        </authorList>
    </citation>
    <scope>NUCLEOTIDE SEQUENCE [LARGE SCALE GENOMIC DNA]</scope>
    <source>
        <strain evidence="4">Uno3</strain>
    </source>
</reference>
<protein>
    <submittedName>
        <fullName evidence="3">Lipase/acylhydrolase</fullName>
    </submittedName>
</protein>
<keyword evidence="1" id="KW-0732">Signal</keyword>
<dbReference type="Pfam" id="PF13472">
    <property type="entry name" value="Lipase_GDSL_2"/>
    <property type="match status" value="1"/>
</dbReference>
<organism evidence="3 4">
    <name type="scientific">Tengunoibacter tsumagoiensis</name>
    <dbReference type="NCBI Taxonomy" id="2014871"/>
    <lineage>
        <taxon>Bacteria</taxon>
        <taxon>Bacillati</taxon>
        <taxon>Chloroflexota</taxon>
        <taxon>Ktedonobacteria</taxon>
        <taxon>Ktedonobacterales</taxon>
        <taxon>Dictyobacteraceae</taxon>
        <taxon>Tengunoibacter</taxon>
    </lineage>
</organism>
<feature type="signal peptide" evidence="1">
    <location>
        <begin position="1"/>
        <end position="27"/>
    </location>
</feature>
<keyword evidence="4" id="KW-1185">Reference proteome</keyword>
<proteinExistence type="predicted"/>
<dbReference type="InterPro" id="IPR013830">
    <property type="entry name" value="SGNH_hydro"/>
</dbReference>
<dbReference type="Gene3D" id="3.40.50.1110">
    <property type="entry name" value="SGNH hydrolase"/>
    <property type="match status" value="1"/>
</dbReference>
<dbReference type="GO" id="GO:0004622">
    <property type="term" value="F:phosphatidylcholine lysophospholipase activity"/>
    <property type="evidence" value="ECO:0007669"/>
    <property type="project" value="TreeGrafter"/>
</dbReference>
<dbReference type="PANTHER" id="PTHR30383">
    <property type="entry name" value="THIOESTERASE 1/PROTEASE 1/LYSOPHOSPHOLIPASE L1"/>
    <property type="match status" value="1"/>
</dbReference>
<dbReference type="CDD" id="cd01832">
    <property type="entry name" value="SGNH_hydrolase_like_1"/>
    <property type="match status" value="1"/>
</dbReference>
<dbReference type="RefSeq" id="WP_126581688.1">
    <property type="nucleotide sequence ID" value="NZ_BIFR01000001.1"/>
</dbReference>
<dbReference type="Proteomes" id="UP000287352">
    <property type="component" value="Unassembled WGS sequence"/>
</dbReference>
<dbReference type="InterPro" id="IPR036514">
    <property type="entry name" value="SGNH_hydro_sf"/>
</dbReference>
<keyword evidence="3" id="KW-0378">Hydrolase</keyword>
<dbReference type="AlphaFoldDB" id="A0A402A546"/>
<dbReference type="OrthoDB" id="2513075at2"/>
<comment type="caution">
    <text evidence="3">The sequence shown here is derived from an EMBL/GenBank/DDBJ whole genome shotgun (WGS) entry which is preliminary data.</text>
</comment>
<dbReference type="EMBL" id="BIFR01000001">
    <property type="protein sequence ID" value="GCE14273.1"/>
    <property type="molecule type" value="Genomic_DNA"/>
</dbReference>
<sequence length="251" mass="27001">MQKYQRFLTHAFLPLLALALFCSSCSASTTSTVTPTPTQQVQSTQPVSAQEISTQPVVYVALGASDAVGVGTSQPGSEGYVPLVSAHLSQNSHAINLGISGIRLHEAINQELPIALSTSPQLITIWLVANDFVGGVPYDQYMPDLEKLLKQLRAGTQARIVIANLPDLTLLPALSGGSTAQKAKTRAEIQRWNAKISTIAKNYNVIVVDLFSKDSQLTAHPEYISGDGFHPSPAGYVQLANFFWNAIQANR</sequence>
<dbReference type="InterPro" id="IPR051532">
    <property type="entry name" value="Ester_Hydrolysis_Enzymes"/>
</dbReference>